<keyword evidence="6" id="KW-0822">Tryptophan biosynthesis</keyword>
<dbReference type="GO" id="GO:0004834">
    <property type="term" value="F:tryptophan synthase activity"/>
    <property type="evidence" value="ECO:0007669"/>
    <property type="project" value="UniProtKB-EC"/>
</dbReference>
<evidence type="ECO:0000256" key="7">
    <source>
        <dbReference type="ARBA" id="ARBA00023141"/>
    </source>
</evidence>
<dbReference type="EMBL" id="LHXR01000168">
    <property type="protein sequence ID" value="KXA94758.1"/>
    <property type="molecule type" value="Genomic_DNA"/>
</dbReference>
<proteinExistence type="predicted"/>
<dbReference type="UniPathway" id="UPA00035">
    <property type="reaction ID" value="UER00044"/>
</dbReference>
<evidence type="ECO:0000313" key="11">
    <source>
        <dbReference type="Proteomes" id="UP000070463"/>
    </source>
</evidence>
<evidence type="ECO:0000256" key="4">
    <source>
        <dbReference type="ARBA" id="ARBA00012043"/>
    </source>
</evidence>
<comment type="caution">
    <text evidence="10">The sequence shown here is derived from an EMBL/GenBank/DDBJ whole genome shotgun (WGS) entry which is preliminary data.</text>
</comment>
<evidence type="ECO:0000313" key="10">
    <source>
        <dbReference type="EMBL" id="KXA94758.1"/>
    </source>
</evidence>
<comment type="catalytic activity">
    <reaction evidence="9">
        <text>(1S,2R)-1-C-(indol-3-yl)glycerol 3-phosphate + L-serine = D-glyceraldehyde 3-phosphate + L-tryptophan + H2O</text>
        <dbReference type="Rhea" id="RHEA:10532"/>
        <dbReference type="ChEBI" id="CHEBI:15377"/>
        <dbReference type="ChEBI" id="CHEBI:33384"/>
        <dbReference type="ChEBI" id="CHEBI:57912"/>
        <dbReference type="ChEBI" id="CHEBI:58866"/>
        <dbReference type="ChEBI" id="CHEBI:59776"/>
        <dbReference type="EC" id="4.2.1.20"/>
    </reaction>
</comment>
<organism evidence="10 11">
    <name type="scientific">candidate division MSBL1 archaeon SCGC-AAA259I09</name>
    <dbReference type="NCBI Taxonomy" id="1698267"/>
    <lineage>
        <taxon>Archaea</taxon>
        <taxon>Methanobacteriati</taxon>
        <taxon>Methanobacteriota</taxon>
        <taxon>candidate division MSBL1</taxon>
    </lineage>
</organism>
<protein>
    <recommendedName>
        <fullName evidence="4">tryptophan synthase</fullName>
        <ecNumber evidence="4">4.2.1.20</ecNumber>
    </recommendedName>
</protein>
<evidence type="ECO:0000256" key="6">
    <source>
        <dbReference type="ARBA" id="ARBA00022822"/>
    </source>
</evidence>
<sequence length="60" mass="6730">MKIEEKFKELKSRGEGAYMPHIYYGDPSPEFSQKEVETLTENGADFIEFGIPFSDPIAGG</sequence>
<dbReference type="InterPro" id="IPR013785">
    <property type="entry name" value="Aldolase_TIM"/>
</dbReference>
<evidence type="ECO:0000256" key="1">
    <source>
        <dbReference type="ARBA" id="ARBA00003365"/>
    </source>
</evidence>
<evidence type="ECO:0000256" key="3">
    <source>
        <dbReference type="ARBA" id="ARBA00011270"/>
    </source>
</evidence>
<evidence type="ECO:0000256" key="8">
    <source>
        <dbReference type="ARBA" id="ARBA00023239"/>
    </source>
</evidence>
<comment type="function">
    <text evidence="1">The alpha subunit is responsible for the aldol cleavage of indoleglycerol phosphate to indole and glyceraldehyde 3-phosphate.</text>
</comment>
<keyword evidence="5" id="KW-0028">Amino-acid biosynthesis</keyword>
<comment type="subunit">
    <text evidence="3">Tetramer of two alpha and two beta chains.</text>
</comment>
<keyword evidence="11" id="KW-1185">Reference proteome</keyword>
<dbReference type="AlphaFoldDB" id="A0A133UKN4"/>
<evidence type="ECO:0000256" key="5">
    <source>
        <dbReference type="ARBA" id="ARBA00022605"/>
    </source>
</evidence>
<dbReference type="SUPFAM" id="SSF51366">
    <property type="entry name" value="Ribulose-phoshate binding barrel"/>
    <property type="match status" value="1"/>
</dbReference>
<keyword evidence="8" id="KW-0456">Lyase</keyword>
<dbReference type="Proteomes" id="UP000070463">
    <property type="component" value="Unassembled WGS sequence"/>
</dbReference>
<evidence type="ECO:0000256" key="2">
    <source>
        <dbReference type="ARBA" id="ARBA00004733"/>
    </source>
</evidence>
<accession>A0A133UKN4</accession>
<dbReference type="InterPro" id="IPR002028">
    <property type="entry name" value="Trp_synthase_suA"/>
</dbReference>
<dbReference type="EC" id="4.2.1.20" evidence="4"/>
<keyword evidence="7" id="KW-0057">Aromatic amino acid biosynthesis</keyword>
<name>A0A133UKN4_9EURY</name>
<dbReference type="Gene3D" id="3.20.20.70">
    <property type="entry name" value="Aldolase class I"/>
    <property type="match status" value="1"/>
</dbReference>
<dbReference type="PANTHER" id="PTHR43406">
    <property type="entry name" value="TRYPTOPHAN SYNTHASE, ALPHA CHAIN"/>
    <property type="match status" value="1"/>
</dbReference>
<dbReference type="Pfam" id="PF00290">
    <property type="entry name" value="Trp_syntA"/>
    <property type="match status" value="1"/>
</dbReference>
<dbReference type="PANTHER" id="PTHR43406:SF1">
    <property type="entry name" value="TRYPTOPHAN SYNTHASE ALPHA CHAIN, CHLOROPLASTIC"/>
    <property type="match status" value="1"/>
</dbReference>
<evidence type="ECO:0000256" key="9">
    <source>
        <dbReference type="ARBA" id="ARBA00049047"/>
    </source>
</evidence>
<dbReference type="GO" id="GO:0005829">
    <property type="term" value="C:cytosol"/>
    <property type="evidence" value="ECO:0007669"/>
    <property type="project" value="TreeGrafter"/>
</dbReference>
<reference evidence="10 11" key="1">
    <citation type="journal article" date="2016" name="Sci. Rep.">
        <title>Metabolic traits of an uncultured archaeal lineage -MSBL1- from brine pools of the Red Sea.</title>
        <authorList>
            <person name="Mwirichia R."/>
            <person name="Alam I."/>
            <person name="Rashid M."/>
            <person name="Vinu M."/>
            <person name="Ba-Alawi W."/>
            <person name="Anthony Kamau A."/>
            <person name="Kamanda Ngugi D."/>
            <person name="Goker M."/>
            <person name="Klenk H.P."/>
            <person name="Bajic V."/>
            <person name="Stingl U."/>
        </authorList>
    </citation>
    <scope>NUCLEOTIDE SEQUENCE [LARGE SCALE GENOMIC DNA]</scope>
    <source>
        <strain evidence="10">SCGC-AAA259I09</strain>
    </source>
</reference>
<comment type="pathway">
    <text evidence="2">Amino-acid biosynthesis; L-tryptophan biosynthesis; L-tryptophan from chorismate: step 5/5.</text>
</comment>
<dbReference type="InterPro" id="IPR011060">
    <property type="entry name" value="RibuloseP-bd_barrel"/>
</dbReference>
<gene>
    <name evidence="10" type="ORF">AKJ37_07315</name>
</gene>